<accession>A0A1A8N7F3</accession>
<gene>
    <name evidence="1" type="primary">CABZ01079490.1</name>
</gene>
<evidence type="ECO:0000313" key="1">
    <source>
        <dbReference type="EMBL" id="SBR65000.1"/>
    </source>
</evidence>
<feature type="non-terminal residue" evidence="1">
    <location>
        <position position="68"/>
    </location>
</feature>
<sequence length="68" mass="7885">MGRRSAARPRSSLRCTAIISASALFFSRAAGESRQFWQEVKPRHKRQAGKFNKIKHFKIKFRNSQMCS</sequence>
<dbReference type="EMBL" id="HAEG01001302">
    <property type="protein sequence ID" value="SBR65000.1"/>
    <property type="molecule type" value="Transcribed_RNA"/>
</dbReference>
<name>A0A1A8N7F3_9TELE</name>
<reference evidence="1" key="1">
    <citation type="submission" date="2016-05" db="EMBL/GenBank/DDBJ databases">
        <authorList>
            <person name="Lavstsen T."/>
            <person name="Jespersen J.S."/>
        </authorList>
    </citation>
    <scope>NUCLEOTIDE SEQUENCE</scope>
    <source>
        <tissue evidence="1">Brain</tissue>
    </source>
</reference>
<proteinExistence type="predicted"/>
<dbReference type="AlphaFoldDB" id="A0A1A8N7F3"/>
<organism evidence="1">
    <name type="scientific">Nothobranchius pienaari</name>
    <dbReference type="NCBI Taxonomy" id="704102"/>
    <lineage>
        <taxon>Eukaryota</taxon>
        <taxon>Metazoa</taxon>
        <taxon>Chordata</taxon>
        <taxon>Craniata</taxon>
        <taxon>Vertebrata</taxon>
        <taxon>Euteleostomi</taxon>
        <taxon>Actinopterygii</taxon>
        <taxon>Neopterygii</taxon>
        <taxon>Teleostei</taxon>
        <taxon>Neoteleostei</taxon>
        <taxon>Acanthomorphata</taxon>
        <taxon>Ovalentaria</taxon>
        <taxon>Atherinomorphae</taxon>
        <taxon>Cyprinodontiformes</taxon>
        <taxon>Nothobranchiidae</taxon>
        <taxon>Nothobranchius</taxon>
    </lineage>
</organism>
<reference evidence="1" key="2">
    <citation type="submission" date="2016-06" db="EMBL/GenBank/DDBJ databases">
        <title>The genome of a short-lived fish provides insights into sex chromosome evolution and the genetic control of aging.</title>
        <authorList>
            <person name="Reichwald K."/>
            <person name="Felder M."/>
            <person name="Petzold A."/>
            <person name="Koch P."/>
            <person name="Groth M."/>
            <person name="Platzer M."/>
        </authorList>
    </citation>
    <scope>NUCLEOTIDE SEQUENCE</scope>
    <source>
        <tissue evidence="1">Brain</tissue>
    </source>
</reference>
<protein>
    <submittedName>
        <fullName evidence="1">Uncharacterized protein</fullName>
    </submittedName>
</protein>